<dbReference type="RefSeq" id="WP_386833152.1">
    <property type="nucleotide sequence ID" value="NZ_JBHUNP010000001.1"/>
</dbReference>
<accession>A0ABW5QK49</accession>
<dbReference type="InterPro" id="IPR052339">
    <property type="entry name" value="Fe-S_Maturation_MIP18"/>
</dbReference>
<gene>
    <name evidence="2" type="ORF">ACFSX5_09785</name>
</gene>
<comment type="caution">
    <text evidence="2">The sequence shown here is derived from an EMBL/GenBank/DDBJ whole genome shotgun (WGS) entry which is preliminary data.</text>
</comment>
<proteinExistence type="predicted"/>
<dbReference type="PANTHER" id="PTHR42831:SF1">
    <property type="entry name" value="FE-S PROTEIN MATURATION AUXILIARY FACTOR YITW"/>
    <property type="match status" value="1"/>
</dbReference>
<dbReference type="Gene3D" id="3.30.300.130">
    <property type="entry name" value="Fe-S cluster assembly (FSCA)"/>
    <property type="match status" value="1"/>
</dbReference>
<evidence type="ECO:0000259" key="1">
    <source>
        <dbReference type="Pfam" id="PF01883"/>
    </source>
</evidence>
<keyword evidence="3" id="KW-1185">Reference proteome</keyword>
<dbReference type="EMBL" id="JBHUNP010000001">
    <property type="protein sequence ID" value="MFD2648080.1"/>
    <property type="molecule type" value="Genomic_DNA"/>
</dbReference>
<dbReference type="InterPro" id="IPR002744">
    <property type="entry name" value="MIP18-like"/>
</dbReference>
<dbReference type="PANTHER" id="PTHR42831">
    <property type="entry name" value="FE-S PROTEIN MATURATION AUXILIARY FACTOR YITW"/>
    <property type="match status" value="1"/>
</dbReference>
<protein>
    <submittedName>
        <fullName evidence="2">Metal-sulfur cluster assembly factor</fullName>
    </submittedName>
</protein>
<dbReference type="SUPFAM" id="SSF117916">
    <property type="entry name" value="Fe-S cluster assembly (FSCA) domain-like"/>
    <property type="match status" value="1"/>
</dbReference>
<dbReference type="Proteomes" id="UP001597521">
    <property type="component" value="Unassembled WGS sequence"/>
</dbReference>
<feature type="domain" description="MIP18 family-like" evidence="1">
    <location>
        <begin position="59"/>
        <end position="120"/>
    </location>
</feature>
<reference evidence="3" key="1">
    <citation type="journal article" date="2019" name="Int. J. Syst. Evol. Microbiol.">
        <title>The Global Catalogue of Microorganisms (GCM) 10K type strain sequencing project: providing services to taxonomists for standard genome sequencing and annotation.</title>
        <authorList>
            <consortium name="The Broad Institute Genomics Platform"/>
            <consortium name="The Broad Institute Genome Sequencing Center for Infectious Disease"/>
            <person name="Wu L."/>
            <person name="Ma J."/>
        </authorList>
    </citation>
    <scope>NUCLEOTIDE SEQUENCE [LARGE SCALE GENOMIC DNA]</scope>
    <source>
        <strain evidence="3">CCM 7427</strain>
    </source>
</reference>
<name>A0ABW5QK49_9HYPH</name>
<dbReference type="Pfam" id="PF01883">
    <property type="entry name" value="FeS_assembly_P"/>
    <property type="match status" value="1"/>
</dbReference>
<sequence>MSRFTRLVAAMSPLTAWRGKHPSLRGIKEPLADPVQKAASTRAADAPDDDGGIDPDLAACLRGVLDPEIGVNIVDLGLVYLARRTSEHVEVRMTLTSRACPMGAMVVEDVRLRVSECFPEAARVDVELVWDPAWNPDFITDAGREALGRPPKGN</sequence>
<organism evidence="2 3">
    <name type="scientific">Devosia albogilva</name>
    <dbReference type="NCBI Taxonomy" id="429726"/>
    <lineage>
        <taxon>Bacteria</taxon>
        <taxon>Pseudomonadati</taxon>
        <taxon>Pseudomonadota</taxon>
        <taxon>Alphaproteobacteria</taxon>
        <taxon>Hyphomicrobiales</taxon>
        <taxon>Devosiaceae</taxon>
        <taxon>Devosia</taxon>
    </lineage>
</organism>
<evidence type="ECO:0000313" key="2">
    <source>
        <dbReference type="EMBL" id="MFD2648080.1"/>
    </source>
</evidence>
<evidence type="ECO:0000313" key="3">
    <source>
        <dbReference type="Proteomes" id="UP001597521"/>
    </source>
</evidence>
<dbReference type="InterPro" id="IPR034904">
    <property type="entry name" value="FSCA_dom_sf"/>
</dbReference>